<evidence type="ECO:0000313" key="2">
    <source>
        <dbReference type="Proteomes" id="UP001055879"/>
    </source>
</evidence>
<dbReference type="Proteomes" id="UP001055879">
    <property type="component" value="Linkage Group LG02"/>
</dbReference>
<reference evidence="1 2" key="2">
    <citation type="journal article" date="2022" name="Mol. Ecol. Resour.">
        <title>The genomes of chicory, endive, great burdock and yacon provide insights into Asteraceae paleo-polyploidization history and plant inulin production.</title>
        <authorList>
            <person name="Fan W."/>
            <person name="Wang S."/>
            <person name="Wang H."/>
            <person name="Wang A."/>
            <person name="Jiang F."/>
            <person name="Liu H."/>
            <person name="Zhao H."/>
            <person name="Xu D."/>
            <person name="Zhang Y."/>
        </authorList>
    </citation>
    <scope>NUCLEOTIDE SEQUENCE [LARGE SCALE GENOMIC DNA]</scope>
    <source>
        <strain evidence="2">cv. Niubang</strain>
    </source>
</reference>
<dbReference type="EMBL" id="CM042048">
    <property type="protein sequence ID" value="KAI3758653.1"/>
    <property type="molecule type" value="Genomic_DNA"/>
</dbReference>
<accession>A0ACB9EJ81</accession>
<evidence type="ECO:0000313" key="1">
    <source>
        <dbReference type="EMBL" id="KAI3758653.1"/>
    </source>
</evidence>
<keyword evidence="2" id="KW-1185">Reference proteome</keyword>
<reference evidence="2" key="1">
    <citation type="journal article" date="2022" name="Mol. Ecol. Resour.">
        <title>The genomes of chicory, endive, great burdock and yacon provide insights into Asteraceae palaeo-polyploidization history and plant inulin production.</title>
        <authorList>
            <person name="Fan W."/>
            <person name="Wang S."/>
            <person name="Wang H."/>
            <person name="Wang A."/>
            <person name="Jiang F."/>
            <person name="Liu H."/>
            <person name="Zhao H."/>
            <person name="Xu D."/>
            <person name="Zhang Y."/>
        </authorList>
    </citation>
    <scope>NUCLEOTIDE SEQUENCE [LARGE SCALE GENOMIC DNA]</scope>
    <source>
        <strain evidence="2">cv. Niubang</strain>
    </source>
</reference>
<comment type="caution">
    <text evidence="1">The sequence shown here is derived from an EMBL/GenBank/DDBJ whole genome shotgun (WGS) entry which is preliminary data.</text>
</comment>
<organism evidence="1 2">
    <name type="scientific">Arctium lappa</name>
    <name type="common">Greater burdock</name>
    <name type="synonym">Lappa major</name>
    <dbReference type="NCBI Taxonomy" id="4217"/>
    <lineage>
        <taxon>Eukaryota</taxon>
        <taxon>Viridiplantae</taxon>
        <taxon>Streptophyta</taxon>
        <taxon>Embryophyta</taxon>
        <taxon>Tracheophyta</taxon>
        <taxon>Spermatophyta</taxon>
        <taxon>Magnoliopsida</taxon>
        <taxon>eudicotyledons</taxon>
        <taxon>Gunneridae</taxon>
        <taxon>Pentapetalae</taxon>
        <taxon>asterids</taxon>
        <taxon>campanulids</taxon>
        <taxon>Asterales</taxon>
        <taxon>Asteraceae</taxon>
        <taxon>Carduoideae</taxon>
        <taxon>Cardueae</taxon>
        <taxon>Arctiinae</taxon>
        <taxon>Arctium</taxon>
    </lineage>
</organism>
<gene>
    <name evidence="1" type="ORF">L6452_06222</name>
</gene>
<proteinExistence type="predicted"/>
<protein>
    <submittedName>
        <fullName evidence="1">Uncharacterized protein</fullName>
    </submittedName>
</protein>
<sequence>MQSRDLPADVPAVKPSSPPKNAEGITTEAAHKVLEEEQNHKSSFTEESRGANNDDQLVENNPPDRNGQEAANKETYASIVARPIPPQASRQVLADKPSSSVVSTTHVSSILPPKQVPAPSYVKTDKRMDIVMLLWCSFNQNLHVKRFRSAVLSSMTGNAELRPRNQEKIRNLIVLVATVVTMAVAFFITWILIIWYRLSNTLDQLKTPRAI</sequence>
<name>A0ACB9EJ81_ARCLA</name>